<gene>
    <name evidence="1" type="ORF">GMARGA_LOCUS30672</name>
</gene>
<name>A0ABN7WGX9_GIGMA</name>
<dbReference type="SUPFAM" id="SSF46689">
    <property type="entry name" value="Homeodomain-like"/>
    <property type="match status" value="1"/>
</dbReference>
<dbReference type="InterPro" id="IPR009057">
    <property type="entry name" value="Homeodomain-like_sf"/>
</dbReference>
<evidence type="ECO:0000313" key="2">
    <source>
        <dbReference type="Proteomes" id="UP000789901"/>
    </source>
</evidence>
<reference evidence="1 2" key="1">
    <citation type="submission" date="2021-06" db="EMBL/GenBank/DDBJ databases">
        <authorList>
            <person name="Kallberg Y."/>
            <person name="Tangrot J."/>
            <person name="Rosling A."/>
        </authorList>
    </citation>
    <scope>NUCLEOTIDE SEQUENCE [LARGE SCALE GENOMIC DNA]</scope>
    <source>
        <strain evidence="1 2">120-4 pot B 10/14</strain>
    </source>
</reference>
<dbReference type="Proteomes" id="UP000789901">
    <property type="component" value="Unassembled WGS sequence"/>
</dbReference>
<accession>A0ABN7WGX9</accession>
<protein>
    <submittedName>
        <fullName evidence="1">9574_t:CDS:1</fullName>
    </submittedName>
</protein>
<dbReference type="EMBL" id="CAJVQB010043828">
    <property type="protein sequence ID" value="CAG8831457.1"/>
    <property type="molecule type" value="Genomic_DNA"/>
</dbReference>
<proteinExistence type="predicted"/>
<sequence length="200" mass="23501">MPRIFVEKRSRIHALVQEGFPSRYVANKENVSQSLAVRINQKAKKTGSVKDLLKERCPRLLTEGDERTAIRLLTSDECSCTCIRRNGLSARVKRKKPLLTKKSRRERYNFAKKKYLNWSVDWRRVIWSDESKFKIYGSDGHQYCWKRKNEPFNERNIIPTKKYGGGSVMDLSGGTESENKILFFNRKKDTAEWFYHNGTE</sequence>
<evidence type="ECO:0000313" key="1">
    <source>
        <dbReference type="EMBL" id="CAG8831457.1"/>
    </source>
</evidence>
<comment type="caution">
    <text evidence="1">The sequence shown here is derived from an EMBL/GenBank/DDBJ whole genome shotgun (WGS) entry which is preliminary data.</text>
</comment>
<dbReference type="InterPro" id="IPR036397">
    <property type="entry name" value="RNaseH_sf"/>
</dbReference>
<organism evidence="1 2">
    <name type="scientific">Gigaspora margarita</name>
    <dbReference type="NCBI Taxonomy" id="4874"/>
    <lineage>
        <taxon>Eukaryota</taxon>
        <taxon>Fungi</taxon>
        <taxon>Fungi incertae sedis</taxon>
        <taxon>Mucoromycota</taxon>
        <taxon>Glomeromycotina</taxon>
        <taxon>Glomeromycetes</taxon>
        <taxon>Diversisporales</taxon>
        <taxon>Gigasporaceae</taxon>
        <taxon>Gigaspora</taxon>
    </lineage>
</organism>
<dbReference type="Gene3D" id="3.30.420.10">
    <property type="entry name" value="Ribonuclease H-like superfamily/Ribonuclease H"/>
    <property type="match status" value="1"/>
</dbReference>
<feature type="non-terminal residue" evidence="1">
    <location>
        <position position="200"/>
    </location>
</feature>
<keyword evidence="2" id="KW-1185">Reference proteome</keyword>